<evidence type="ECO:0000313" key="3">
    <source>
        <dbReference type="WBParaSite" id="HPLM_0000313001-mRNA-1"/>
    </source>
</evidence>
<organism evidence="3">
    <name type="scientific">Haemonchus placei</name>
    <name type="common">Barber's pole worm</name>
    <dbReference type="NCBI Taxonomy" id="6290"/>
    <lineage>
        <taxon>Eukaryota</taxon>
        <taxon>Metazoa</taxon>
        <taxon>Ecdysozoa</taxon>
        <taxon>Nematoda</taxon>
        <taxon>Chromadorea</taxon>
        <taxon>Rhabditida</taxon>
        <taxon>Rhabditina</taxon>
        <taxon>Rhabditomorpha</taxon>
        <taxon>Strongyloidea</taxon>
        <taxon>Trichostrongylidae</taxon>
        <taxon>Haemonchus</taxon>
    </lineage>
</organism>
<gene>
    <name evidence="1" type="ORF">HPLM_LOCUS3122</name>
</gene>
<evidence type="ECO:0000313" key="2">
    <source>
        <dbReference type="Proteomes" id="UP000268014"/>
    </source>
</evidence>
<reference evidence="1 2" key="2">
    <citation type="submission" date="2018-11" db="EMBL/GenBank/DDBJ databases">
        <authorList>
            <consortium name="Pathogen Informatics"/>
        </authorList>
    </citation>
    <scope>NUCLEOTIDE SEQUENCE [LARGE SCALE GENOMIC DNA]</scope>
    <source>
        <strain evidence="1 2">MHpl1</strain>
    </source>
</reference>
<sequence>MFKAGAQLRMRWKLCDRVKRSNRGERISLFAQNVLHGRKDCNTS</sequence>
<proteinExistence type="predicted"/>
<evidence type="ECO:0000313" key="1">
    <source>
        <dbReference type="EMBL" id="VDO20185.1"/>
    </source>
</evidence>
<dbReference type="AlphaFoldDB" id="A0A0N4W0N3"/>
<reference evidence="3" key="1">
    <citation type="submission" date="2017-02" db="UniProtKB">
        <authorList>
            <consortium name="WormBaseParasite"/>
        </authorList>
    </citation>
    <scope>IDENTIFICATION</scope>
</reference>
<keyword evidence="2" id="KW-1185">Reference proteome</keyword>
<name>A0A0N4W0N3_HAEPC</name>
<dbReference type="EMBL" id="UZAF01016099">
    <property type="protein sequence ID" value="VDO20185.1"/>
    <property type="molecule type" value="Genomic_DNA"/>
</dbReference>
<dbReference type="WBParaSite" id="HPLM_0000313001-mRNA-1">
    <property type="protein sequence ID" value="HPLM_0000313001-mRNA-1"/>
    <property type="gene ID" value="HPLM_0000313001"/>
</dbReference>
<dbReference type="Proteomes" id="UP000268014">
    <property type="component" value="Unassembled WGS sequence"/>
</dbReference>
<accession>A0A0N4W0N3</accession>
<protein>
    <submittedName>
        <fullName evidence="1 3">Uncharacterized protein</fullName>
    </submittedName>
</protein>